<gene>
    <name evidence="2" type="ORF">ABL78_4652</name>
</gene>
<dbReference type="OMA" id="EDANGSM"/>
<feature type="region of interest" description="Disordered" evidence="1">
    <location>
        <begin position="1067"/>
        <end position="1091"/>
    </location>
</feature>
<accession>A0A0N1I391</accession>
<dbReference type="EMBL" id="LJSK01000138">
    <property type="protein sequence ID" value="KPI86305.1"/>
    <property type="molecule type" value="Genomic_DNA"/>
</dbReference>
<feature type="compositionally biased region" description="Low complexity" evidence="1">
    <location>
        <begin position="473"/>
        <end position="482"/>
    </location>
</feature>
<name>A0A0N1I391_LEPSE</name>
<evidence type="ECO:0000313" key="2">
    <source>
        <dbReference type="EMBL" id="KPI86305.1"/>
    </source>
</evidence>
<protein>
    <submittedName>
        <fullName evidence="2">Uncharacterized protein</fullName>
    </submittedName>
</protein>
<feature type="region of interest" description="Disordered" evidence="1">
    <location>
        <begin position="156"/>
        <end position="204"/>
    </location>
</feature>
<reference evidence="2 3" key="1">
    <citation type="journal article" date="2015" name="PLoS Pathog.">
        <title>Leptomonas seymouri: Adaptations to the Dixenous Life Cycle Analyzed by Genome Sequencing, Transcriptome Profiling and Co-infection with Leishmania donovani.</title>
        <authorList>
            <person name="Kraeva N."/>
            <person name="Butenko A."/>
            <person name="Hlavacova J."/>
            <person name="Kostygov A."/>
            <person name="Myskova J."/>
            <person name="Grybchuk D."/>
            <person name="Lestinova T."/>
            <person name="Votypka J."/>
            <person name="Volf P."/>
            <person name="Opperdoes F."/>
            <person name="Flegontov P."/>
            <person name="Lukes J."/>
            <person name="Yurchenko V."/>
        </authorList>
    </citation>
    <scope>NUCLEOTIDE SEQUENCE [LARGE SCALE GENOMIC DNA]</scope>
    <source>
        <strain evidence="2 3">ATCC 30220</strain>
    </source>
</reference>
<dbReference type="Proteomes" id="UP000038009">
    <property type="component" value="Unassembled WGS sequence"/>
</dbReference>
<feature type="compositionally biased region" description="Polar residues" evidence="1">
    <location>
        <begin position="757"/>
        <end position="769"/>
    </location>
</feature>
<feature type="compositionally biased region" description="Polar residues" evidence="1">
    <location>
        <begin position="41"/>
        <end position="58"/>
    </location>
</feature>
<dbReference type="AlphaFoldDB" id="A0A0N1I391"/>
<feature type="region of interest" description="Disordered" evidence="1">
    <location>
        <begin position="744"/>
        <end position="772"/>
    </location>
</feature>
<keyword evidence="3" id="KW-1185">Reference proteome</keyword>
<comment type="caution">
    <text evidence="2">The sequence shown here is derived from an EMBL/GenBank/DDBJ whole genome shotgun (WGS) entry which is preliminary data.</text>
</comment>
<dbReference type="VEuPathDB" id="TriTrypDB:Lsey_0138_0200"/>
<sequence>MYSTTPSHAQAVVSAAATPAEVVGDSSGSSSGRGDRRTAFQRFSNGHATGGQQQQSLPKPTPPTIRGSAHGGTRNPRLGSEERGVRGTATANSPAHASKLQNDAATVVHSSAVPNPAPPSDTAATAAAAAANTATTLHQPLTSQSSSVRAITIPSPNTAMPIARPSSADVGNKKSGSPVGATSARQIHPITANITNASPPPGSKGSVVPMLDHIRTEVSESSIPSLDSVVGLEGDVAPEVAEACHGFLQHLPVGWARAIVRAVTLQTVTLQIPPRLLRAPAIFDTYAELRGEVAATLEVAAAGSAKSARAVTATSTSAARHSYTSRSTRAGGGGGNATGKVDAHLPLLYTVNLQQLLLVTPALLRYRMHNTRTSKVAELRTGFRNNAQTAARTEASVNRYAYLPHVQRDVHFGAVLAQGALRMMMPGSWLTSGAAPVRGNSNGTPHDVPASGRFSPRQHVQHASTAQALPPRTDSNSSSTTVTATTPVLTRTYTAVSFENFTSIFLKDRFDIAQMERHGSNSSSNYHHYSRRRRRITPFFERDFVATVAIGQEEAALFAATLAPEFMVGLPSFLKSPERAVPLSITATLHHLYSVLTLELFLRAYTAAALKNAAAAEEMSAAAATPHNASISPNSNNANFTYPTPGSPATILSLAPSEAPPASSAASGLPALRGPALEMGMLYVRNTIVCSASTPGMESYLVFLNQIVYANPQSPCERSSGGTTAAASTSPPTCRALVQLSEDANGSMAAPPAPAKGQSSRNSTASNGAATPGVFEMPTMKHAAVEMTQLVTWVQDVRSHDPRHGQPFSCHLTFVQTEIPSLAPPTLLNLGEPQPQGEVEDANAFPCAVVLATADLWKTLPPPEVSNLLRIFYVLDRHAQRVMELESPDYGTEEELAAAAAATAAAKSRGSADDAENVAETSNPITRAIPFPNPQVRQHIASSIEPQIRAFLERIPLFKRDSGKSQMSLRQRLLSFFMARLHYYEELNERHCKTEEELQRAELRRMAQQRANVSVSPLQTSKSSPALASLSSPSSSSCDVYEVRSKSLGDALAVALAAEAVTASSENAAQHTHANGAGAGSGPARQDGAQGSLWLHDSTRPCCFGSAPGSMSELVPSDEENVVPAPSVVVLLVPQRDVQRR</sequence>
<feature type="compositionally biased region" description="Polar residues" evidence="1">
    <location>
        <begin position="1012"/>
        <end position="1022"/>
    </location>
</feature>
<evidence type="ECO:0000256" key="1">
    <source>
        <dbReference type="SAM" id="MobiDB-lite"/>
    </source>
</evidence>
<evidence type="ECO:0000313" key="3">
    <source>
        <dbReference type="Proteomes" id="UP000038009"/>
    </source>
</evidence>
<feature type="region of interest" description="Disordered" evidence="1">
    <location>
        <begin position="1"/>
        <end position="96"/>
    </location>
</feature>
<feature type="region of interest" description="Disordered" evidence="1">
    <location>
        <begin position="437"/>
        <end position="482"/>
    </location>
</feature>
<proteinExistence type="predicted"/>
<organism evidence="2 3">
    <name type="scientific">Leptomonas seymouri</name>
    <dbReference type="NCBI Taxonomy" id="5684"/>
    <lineage>
        <taxon>Eukaryota</taxon>
        <taxon>Discoba</taxon>
        <taxon>Euglenozoa</taxon>
        <taxon>Kinetoplastea</taxon>
        <taxon>Metakinetoplastina</taxon>
        <taxon>Trypanosomatida</taxon>
        <taxon>Trypanosomatidae</taxon>
        <taxon>Leishmaniinae</taxon>
        <taxon>Leptomonas</taxon>
    </lineage>
</organism>
<dbReference type="OrthoDB" id="273024at2759"/>
<feature type="region of interest" description="Disordered" evidence="1">
    <location>
        <begin position="1012"/>
        <end position="1038"/>
    </location>
</feature>
<feature type="compositionally biased region" description="Low complexity" evidence="1">
    <location>
        <begin position="9"/>
        <end position="32"/>
    </location>
</feature>
<feature type="compositionally biased region" description="Low complexity" evidence="1">
    <location>
        <begin position="1023"/>
        <end position="1037"/>
    </location>
</feature>
<feature type="region of interest" description="Disordered" evidence="1">
    <location>
        <begin position="907"/>
        <end position="931"/>
    </location>
</feature>